<feature type="signal peptide" evidence="1">
    <location>
        <begin position="1"/>
        <end position="28"/>
    </location>
</feature>
<dbReference type="GO" id="GO:0008237">
    <property type="term" value="F:metallopeptidase activity"/>
    <property type="evidence" value="ECO:0007669"/>
    <property type="project" value="InterPro"/>
</dbReference>
<name>A0A6G9YLU4_9NOCA</name>
<dbReference type="Gene3D" id="3.40.390.10">
    <property type="entry name" value="Collagenase (Catalytic Domain)"/>
    <property type="match status" value="1"/>
</dbReference>
<evidence type="ECO:0000313" key="3">
    <source>
        <dbReference type="Proteomes" id="UP000503540"/>
    </source>
</evidence>
<dbReference type="EMBL" id="CP046172">
    <property type="protein sequence ID" value="QIS14047.1"/>
    <property type="molecule type" value="Genomic_DNA"/>
</dbReference>
<feature type="chain" id="PRO_5026300209" description="Peptidase M11 gametolysin domain-containing protein" evidence="1">
    <location>
        <begin position="29"/>
        <end position="393"/>
    </location>
</feature>
<dbReference type="KEGG" id="nah:F5544_31025"/>
<reference evidence="2 3" key="1">
    <citation type="journal article" date="2019" name="ACS Chem. Biol.">
        <title>Identification and Mobilization of a Cryptic Antibiotic Biosynthesis Gene Locus from a Human-Pathogenic Nocardia Isolate.</title>
        <authorList>
            <person name="Herisse M."/>
            <person name="Ishida K."/>
            <person name="Porter J.L."/>
            <person name="Howden B."/>
            <person name="Hertweck C."/>
            <person name="Stinear T.P."/>
            <person name="Pidot S.J."/>
        </authorList>
    </citation>
    <scope>NUCLEOTIDE SEQUENCE [LARGE SCALE GENOMIC DNA]</scope>
    <source>
        <strain evidence="2 3">AUSMDU00012717</strain>
    </source>
</reference>
<protein>
    <recommendedName>
        <fullName evidence="4">Peptidase M11 gametolysin domain-containing protein</fullName>
    </recommendedName>
</protein>
<keyword evidence="3" id="KW-1185">Reference proteome</keyword>
<evidence type="ECO:0008006" key="4">
    <source>
        <dbReference type="Google" id="ProtNLM"/>
    </source>
</evidence>
<dbReference type="AlphaFoldDB" id="A0A6G9YLU4"/>
<dbReference type="InterPro" id="IPR024079">
    <property type="entry name" value="MetalloPept_cat_dom_sf"/>
</dbReference>
<dbReference type="RefSeq" id="WP_238846759.1">
    <property type="nucleotide sequence ID" value="NZ_CP046172.1"/>
</dbReference>
<dbReference type="SUPFAM" id="SSF55486">
    <property type="entry name" value="Metalloproteases ('zincins'), catalytic domain"/>
    <property type="match status" value="1"/>
</dbReference>
<dbReference type="Proteomes" id="UP000503540">
    <property type="component" value="Chromosome"/>
</dbReference>
<organism evidence="2 3">
    <name type="scientific">Nocardia arthritidis</name>
    <dbReference type="NCBI Taxonomy" id="228602"/>
    <lineage>
        <taxon>Bacteria</taxon>
        <taxon>Bacillati</taxon>
        <taxon>Actinomycetota</taxon>
        <taxon>Actinomycetes</taxon>
        <taxon>Mycobacteriales</taxon>
        <taxon>Nocardiaceae</taxon>
        <taxon>Nocardia</taxon>
    </lineage>
</organism>
<keyword evidence="1" id="KW-0732">Signal</keyword>
<evidence type="ECO:0000256" key="1">
    <source>
        <dbReference type="SAM" id="SignalP"/>
    </source>
</evidence>
<gene>
    <name evidence="2" type="ORF">F5544_31025</name>
</gene>
<sequence>MSVRRTTFIACLALLFAAGVVAPVTAVAQPPAALVDTDGDGLPDEWETRGYDADGDGGIDIDLPAMGANPNRKDIFVEMDYMTGRLPSTAVLDRIVAVFADAPVTNPDGSTGITLHLDAGDERGDRYRLGGGNLVPDDNNLSPVDTEVGEIKQANFNGNRAQVFHYMIWADRYNGRCSSGISLGIPADTFIVTMGPSCGWRVNDDMQVGTFVHELGHNLGLTHGGGDHTHFKPNFLSVMNYFFQMRGVPRQDDSPYFGYSNVNLPTLDEGALDEMTGLGEGAAGWGTSYTCPVRNGRLTWVTQVPANEPIDWNCDGEFARTPVRADINRYRNPDRTAGEPEEIGSLSASSDWDRLVYDGGSIGLGSSRVDQSAGLDEMTKEQYDELMASFVEK</sequence>
<accession>A0A6G9YLU4</accession>
<proteinExistence type="predicted"/>
<evidence type="ECO:0000313" key="2">
    <source>
        <dbReference type="EMBL" id="QIS14047.1"/>
    </source>
</evidence>